<evidence type="ECO:0000313" key="15">
    <source>
        <dbReference type="EMBL" id="KAK7789429.1"/>
    </source>
</evidence>
<evidence type="ECO:0000256" key="1">
    <source>
        <dbReference type="ARBA" id="ARBA00004477"/>
    </source>
</evidence>
<feature type="active site" description="Nucleophile" evidence="11">
    <location>
        <position position="176"/>
    </location>
</feature>
<feature type="domain" description="Phosphatidic acid phosphatase type 2/haloperoxidase" evidence="14">
    <location>
        <begin position="57"/>
        <end position="196"/>
    </location>
</feature>
<evidence type="ECO:0000256" key="12">
    <source>
        <dbReference type="PIRSR" id="PIRSR000905-2"/>
    </source>
</evidence>
<comment type="pathway">
    <text evidence="2">Carbohydrate biosynthesis; gluconeogenesis.</text>
</comment>
<evidence type="ECO:0000313" key="16">
    <source>
        <dbReference type="Proteomes" id="UP001378592"/>
    </source>
</evidence>
<keyword evidence="7" id="KW-0378">Hydrolase</keyword>
<dbReference type="SUPFAM" id="SSF48317">
    <property type="entry name" value="Acid phosphatase/Vanadium-dependent haloperoxidase"/>
    <property type="match status" value="1"/>
</dbReference>
<keyword evidence="9 13" id="KW-1133">Transmembrane helix</keyword>
<reference evidence="15 16" key="1">
    <citation type="submission" date="2024-03" db="EMBL/GenBank/DDBJ databases">
        <title>The genome assembly and annotation of the cricket Gryllus longicercus Weissman &amp; Gray.</title>
        <authorList>
            <person name="Szrajer S."/>
            <person name="Gray D."/>
            <person name="Ylla G."/>
        </authorList>
    </citation>
    <scope>NUCLEOTIDE SEQUENCE [LARGE SCALE GENOMIC DNA]</scope>
    <source>
        <strain evidence="15">DAG 2021-001</strain>
        <tissue evidence="15">Whole body minus gut</tissue>
    </source>
</reference>
<dbReference type="PIRSF" id="PIRSF000905">
    <property type="entry name" value="Glucose-6-phosphatase"/>
    <property type="match status" value="1"/>
</dbReference>
<dbReference type="GO" id="GO:0006094">
    <property type="term" value="P:gluconeogenesis"/>
    <property type="evidence" value="ECO:0007669"/>
    <property type="project" value="UniProtKB-KW"/>
</dbReference>
<feature type="transmembrane region" description="Helical" evidence="13">
    <location>
        <begin position="292"/>
        <end position="313"/>
    </location>
</feature>
<comment type="similarity">
    <text evidence="3">Belongs to the glucose-6-phosphatase family.</text>
</comment>
<dbReference type="GO" id="GO:0004346">
    <property type="term" value="F:glucose-6-phosphatase activity"/>
    <property type="evidence" value="ECO:0007669"/>
    <property type="project" value="UniProtKB-EC"/>
</dbReference>
<feature type="transmembrane region" description="Helical" evidence="13">
    <location>
        <begin position="185"/>
        <end position="205"/>
    </location>
</feature>
<evidence type="ECO:0000256" key="11">
    <source>
        <dbReference type="PIRSR" id="PIRSR000905-1"/>
    </source>
</evidence>
<dbReference type="SMART" id="SM00014">
    <property type="entry name" value="acidPPc"/>
    <property type="match status" value="1"/>
</dbReference>
<dbReference type="EC" id="3.1.3.9" evidence="4"/>
<keyword evidence="6 13" id="KW-0812">Transmembrane</keyword>
<dbReference type="PANTHER" id="PTHR12591:SF0">
    <property type="entry name" value="FI19814P1"/>
    <property type="match status" value="1"/>
</dbReference>
<feature type="transmembrane region" description="Helical" evidence="13">
    <location>
        <begin position="153"/>
        <end position="173"/>
    </location>
</feature>
<evidence type="ECO:0000256" key="3">
    <source>
        <dbReference type="ARBA" id="ARBA00009266"/>
    </source>
</evidence>
<dbReference type="GO" id="GO:0005789">
    <property type="term" value="C:endoplasmic reticulum membrane"/>
    <property type="evidence" value="ECO:0007669"/>
    <property type="project" value="UniProtKB-SubCell"/>
</dbReference>
<evidence type="ECO:0000256" key="9">
    <source>
        <dbReference type="ARBA" id="ARBA00022989"/>
    </source>
</evidence>
<feature type="transmembrane region" description="Helical" evidence="13">
    <location>
        <begin position="211"/>
        <end position="231"/>
    </location>
</feature>
<feature type="transmembrane region" description="Helical" evidence="13">
    <location>
        <begin position="319"/>
        <end position="340"/>
    </location>
</feature>
<dbReference type="Pfam" id="PF01569">
    <property type="entry name" value="PAP2"/>
    <property type="match status" value="1"/>
</dbReference>
<sequence length="367" mass="41652">MSVTRELYKFGASSIASLQSRLPNSDGFFFTITKVSDPAYAFSVLVPLAAGIHTLLAADLLVASLVAEWSNTLLKWLLMEDRPYWWVREVELTGLRTPTLRQTPLTCETGPGSPSGHVMGATAVMYVLREWIEHYYIIPHEDLSDKKKRALNLLSWTFLIWAVVFVSLSRLYVATHFPHQCVLGFFFGLMVGRLLVCKTSAWTWWWRRGSWKRLLCISALLTSISISAYWFQRALGIDPQWSVRLAFKWCEHAEYLHVDTTPLYSLVRDSGAAIGVALSSPVHRPQVLRGSYVIRIGLAGATVLLFQSLSSAIPTQQAVVFYLLHCLLQGLQAWALLWLLPKIANLLPWQPRQRQQSKKQKLPPKQE</sequence>
<dbReference type="Proteomes" id="UP001378592">
    <property type="component" value="Unassembled WGS sequence"/>
</dbReference>
<evidence type="ECO:0000256" key="4">
    <source>
        <dbReference type="ARBA" id="ARBA00012634"/>
    </source>
</evidence>
<accession>A0AAN9V6T6</accession>
<gene>
    <name evidence="15" type="ORF">R5R35_009589</name>
</gene>
<keyword evidence="8" id="KW-0256">Endoplasmic reticulum</keyword>
<dbReference type="PANTHER" id="PTHR12591">
    <property type="entry name" value="GLUCOSE-6-PHOSPHATASE"/>
    <property type="match status" value="1"/>
</dbReference>
<keyword evidence="16" id="KW-1185">Reference proteome</keyword>
<dbReference type="InterPro" id="IPR000326">
    <property type="entry name" value="PAP2/HPO"/>
</dbReference>
<keyword evidence="10 13" id="KW-0472">Membrane</keyword>
<dbReference type="InterPro" id="IPR036938">
    <property type="entry name" value="PAP2/HPO_sf"/>
</dbReference>
<feature type="binding site" evidence="12">
    <location>
        <position position="82"/>
    </location>
    <ligand>
        <name>substrate</name>
    </ligand>
</feature>
<keyword evidence="5" id="KW-0312">Gluconeogenesis</keyword>
<dbReference type="AlphaFoldDB" id="A0AAN9V6T6"/>
<evidence type="ECO:0000256" key="8">
    <source>
        <dbReference type="ARBA" id="ARBA00022824"/>
    </source>
</evidence>
<comment type="caution">
    <text evidence="15">The sequence shown here is derived from an EMBL/GenBank/DDBJ whole genome shotgun (WGS) entry which is preliminary data.</text>
</comment>
<evidence type="ECO:0000259" key="14">
    <source>
        <dbReference type="SMART" id="SM00014"/>
    </source>
</evidence>
<evidence type="ECO:0000256" key="10">
    <source>
        <dbReference type="ARBA" id="ARBA00023136"/>
    </source>
</evidence>
<dbReference type="GO" id="GO:0051156">
    <property type="term" value="P:glucose 6-phosphate metabolic process"/>
    <property type="evidence" value="ECO:0007669"/>
    <property type="project" value="TreeGrafter"/>
</dbReference>
<organism evidence="15 16">
    <name type="scientific">Gryllus longicercus</name>
    <dbReference type="NCBI Taxonomy" id="2509291"/>
    <lineage>
        <taxon>Eukaryota</taxon>
        <taxon>Metazoa</taxon>
        <taxon>Ecdysozoa</taxon>
        <taxon>Arthropoda</taxon>
        <taxon>Hexapoda</taxon>
        <taxon>Insecta</taxon>
        <taxon>Pterygota</taxon>
        <taxon>Neoptera</taxon>
        <taxon>Polyneoptera</taxon>
        <taxon>Orthoptera</taxon>
        <taxon>Ensifera</taxon>
        <taxon>Gryllidea</taxon>
        <taxon>Grylloidea</taxon>
        <taxon>Gryllidae</taxon>
        <taxon>Gryllinae</taxon>
        <taxon>Gryllus</taxon>
    </lineage>
</organism>
<protein>
    <recommendedName>
        <fullName evidence="4">glucose-6-phosphatase</fullName>
        <ecNumber evidence="4">3.1.3.9</ecNumber>
    </recommendedName>
</protein>
<proteinExistence type="inferred from homology"/>
<evidence type="ECO:0000256" key="5">
    <source>
        <dbReference type="ARBA" id="ARBA00022432"/>
    </source>
</evidence>
<feature type="binding site" evidence="12">
    <location>
        <position position="170"/>
    </location>
    <ligand>
        <name>substrate</name>
    </ligand>
</feature>
<evidence type="ECO:0000256" key="6">
    <source>
        <dbReference type="ARBA" id="ARBA00022692"/>
    </source>
</evidence>
<evidence type="ECO:0000256" key="13">
    <source>
        <dbReference type="SAM" id="Phobius"/>
    </source>
</evidence>
<dbReference type="EMBL" id="JAZDUA010000760">
    <property type="protein sequence ID" value="KAK7789429.1"/>
    <property type="molecule type" value="Genomic_DNA"/>
</dbReference>
<comment type="subcellular location">
    <subcellularLocation>
        <location evidence="1">Endoplasmic reticulum membrane</location>
        <topology evidence="1">Multi-pass membrane protein</topology>
    </subcellularLocation>
</comment>
<dbReference type="InterPro" id="IPR016275">
    <property type="entry name" value="Glucose-6-phosphatase"/>
</dbReference>
<evidence type="ECO:0000256" key="7">
    <source>
        <dbReference type="ARBA" id="ARBA00022801"/>
    </source>
</evidence>
<feature type="active site" description="Proton donor" evidence="11">
    <location>
        <position position="117"/>
    </location>
</feature>
<dbReference type="Gene3D" id="1.20.144.10">
    <property type="entry name" value="Phosphatidic acid phosphatase type 2/haloperoxidase"/>
    <property type="match status" value="1"/>
</dbReference>
<evidence type="ECO:0000256" key="2">
    <source>
        <dbReference type="ARBA" id="ARBA00004742"/>
    </source>
</evidence>
<name>A0AAN9V6T6_9ORTH</name>